<feature type="transmembrane region" description="Helical" evidence="8">
    <location>
        <begin position="244"/>
        <end position="265"/>
    </location>
</feature>
<feature type="transmembrane region" description="Helical" evidence="8">
    <location>
        <begin position="44"/>
        <end position="62"/>
    </location>
</feature>
<evidence type="ECO:0000256" key="8">
    <source>
        <dbReference type="SAM" id="Phobius"/>
    </source>
</evidence>
<gene>
    <name evidence="10" type="ORF">UT63_C0058G0019</name>
</gene>
<evidence type="ECO:0000256" key="3">
    <source>
        <dbReference type="ARBA" id="ARBA00022448"/>
    </source>
</evidence>
<keyword evidence="6 8" id="KW-1133">Transmembrane helix</keyword>
<evidence type="ECO:0000313" key="10">
    <source>
        <dbReference type="EMBL" id="KKR31893.1"/>
    </source>
</evidence>
<feature type="transmembrane region" description="Helical" evidence="8">
    <location>
        <begin position="364"/>
        <end position="384"/>
    </location>
</feature>
<keyword evidence="3" id="KW-0813">Transport</keyword>
<comment type="caution">
    <text evidence="10">The sequence shown here is derived from an EMBL/GenBank/DDBJ whole genome shotgun (WGS) entry which is preliminary data.</text>
</comment>
<dbReference type="AlphaFoldDB" id="A0A0G0PVD7"/>
<dbReference type="InterPro" id="IPR020846">
    <property type="entry name" value="MFS_dom"/>
</dbReference>
<dbReference type="InterPro" id="IPR001958">
    <property type="entry name" value="Tet-R_TetA/multi-R_MdtG-like"/>
</dbReference>
<reference evidence="10 11" key="1">
    <citation type="journal article" date="2015" name="Nature">
        <title>rRNA introns, odd ribosomes, and small enigmatic genomes across a large radiation of phyla.</title>
        <authorList>
            <person name="Brown C.T."/>
            <person name="Hug L.A."/>
            <person name="Thomas B.C."/>
            <person name="Sharon I."/>
            <person name="Castelle C.J."/>
            <person name="Singh A."/>
            <person name="Wilkins M.J."/>
            <person name="Williams K.H."/>
            <person name="Banfield J.F."/>
        </authorList>
    </citation>
    <scope>NUCLEOTIDE SEQUENCE [LARGE SCALE GENOMIC DNA]</scope>
</reference>
<dbReference type="EMBL" id="LBXN01000058">
    <property type="protein sequence ID" value="KKR31893.1"/>
    <property type="molecule type" value="Genomic_DNA"/>
</dbReference>
<feature type="domain" description="Major facilitator superfamily (MFS) profile" evidence="9">
    <location>
        <begin position="7"/>
        <end position="388"/>
    </location>
</feature>
<evidence type="ECO:0000256" key="6">
    <source>
        <dbReference type="ARBA" id="ARBA00022989"/>
    </source>
</evidence>
<dbReference type="Proteomes" id="UP000034539">
    <property type="component" value="Unassembled WGS sequence"/>
</dbReference>
<dbReference type="GO" id="GO:0005886">
    <property type="term" value="C:plasma membrane"/>
    <property type="evidence" value="ECO:0007669"/>
    <property type="project" value="UniProtKB-SubCell"/>
</dbReference>
<dbReference type="InterPro" id="IPR036259">
    <property type="entry name" value="MFS_trans_sf"/>
</dbReference>
<dbReference type="SUPFAM" id="SSF103473">
    <property type="entry name" value="MFS general substrate transporter"/>
    <property type="match status" value="1"/>
</dbReference>
<dbReference type="InterPro" id="IPR011701">
    <property type="entry name" value="MFS"/>
</dbReference>
<feature type="transmembrane region" description="Helical" evidence="8">
    <location>
        <begin position="130"/>
        <end position="152"/>
    </location>
</feature>
<feature type="transmembrane region" description="Helical" evidence="8">
    <location>
        <begin position="7"/>
        <end position="32"/>
    </location>
</feature>
<evidence type="ECO:0000256" key="2">
    <source>
        <dbReference type="ARBA" id="ARBA00007520"/>
    </source>
</evidence>
<feature type="transmembrane region" description="Helical" evidence="8">
    <location>
        <begin position="74"/>
        <end position="92"/>
    </location>
</feature>
<dbReference type="CDD" id="cd17330">
    <property type="entry name" value="MFS_SLC46_TetA_like"/>
    <property type="match status" value="1"/>
</dbReference>
<accession>A0A0G0PVD7</accession>
<dbReference type="GO" id="GO:0022857">
    <property type="term" value="F:transmembrane transporter activity"/>
    <property type="evidence" value="ECO:0007669"/>
    <property type="project" value="InterPro"/>
</dbReference>
<feature type="transmembrane region" description="Helical" evidence="8">
    <location>
        <begin position="98"/>
        <end position="118"/>
    </location>
</feature>
<evidence type="ECO:0000256" key="1">
    <source>
        <dbReference type="ARBA" id="ARBA00004651"/>
    </source>
</evidence>
<evidence type="ECO:0000256" key="7">
    <source>
        <dbReference type="ARBA" id="ARBA00023136"/>
    </source>
</evidence>
<dbReference type="InterPro" id="IPR005829">
    <property type="entry name" value="Sugar_transporter_CS"/>
</dbReference>
<proteinExistence type="inferred from homology"/>
<keyword evidence="4" id="KW-1003">Cell membrane</keyword>
<evidence type="ECO:0000256" key="4">
    <source>
        <dbReference type="ARBA" id="ARBA00022475"/>
    </source>
</evidence>
<dbReference type="PANTHER" id="PTHR43414">
    <property type="entry name" value="MULTIDRUG RESISTANCE PROTEIN MDTG"/>
    <property type="match status" value="1"/>
</dbReference>
<dbReference type="PANTHER" id="PTHR43414:SF6">
    <property type="entry name" value="MULTIDRUG RESISTANCE PROTEIN MDTG"/>
    <property type="match status" value="1"/>
</dbReference>
<comment type="similarity">
    <text evidence="2">Belongs to the major facilitator superfamily. TCR/Tet family.</text>
</comment>
<protein>
    <submittedName>
        <fullName evidence="10">Major facilitator superfamily transporter</fullName>
    </submittedName>
</protein>
<organism evidence="10 11">
    <name type="scientific">Candidatus Gottesmanbacteria bacterium GW2011_GWC2_39_8</name>
    <dbReference type="NCBI Taxonomy" id="1618450"/>
    <lineage>
        <taxon>Bacteria</taxon>
        <taxon>Candidatus Gottesmaniibacteriota</taxon>
    </lineage>
</organism>
<dbReference type="PRINTS" id="PR01035">
    <property type="entry name" value="TCRTETA"/>
</dbReference>
<sequence>MPKNNRNVLIISLIVLVNMLGYGIIIPILYAYSKKYGLSDFANGLLFALYSVCQFFSTPIIGRLSDKYGRRPMLLLSLFGTALSFFVMAFAPNVLFLFIARALDGLTAGNIPVAFAVISDSTSMEERARAFGIVGASLSFGFVFGPGIAALTVGFGEAWPFIIAGIITLIAVILTAIYLPETNTGMKEIQKGKVFDFPRLWHTLFDKDVGTTFLISLIFFLAFSCAIIYGFQPYTSKVLKISPSMNAILFTIFGGVGLISQTFFVQRFAKAVGMKKAFATAILMTSFSFILMFFSYSLVFFVAAAVILALFNSVVQTLIPTILSQEADARSQGSIMGLNTSYQSLGMIAGPIFGGYIATIATPLPFIAGSFFALICYFLSFRILNTKFHRESAFS</sequence>
<dbReference type="Gene3D" id="1.20.1250.20">
    <property type="entry name" value="MFS general substrate transporter like domains"/>
    <property type="match status" value="1"/>
</dbReference>
<feature type="transmembrane region" description="Helical" evidence="8">
    <location>
        <begin position="300"/>
        <end position="323"/>
    </location>
</feature>
<comment type="subcellular location">
    <subcellularLocation>
        <location evidence="1">Cell membrane</location>
        <topology evidence="1">Multi-pass membrane protein</topology>
    </subcellularLocation>
</comment>
<evidence type="ECO:0000256" key="5">
    <source>
        <dbReference type="ARBA" id="ARBA00022692"/>
    </source>
</evidence>
<keyword evidence="5 8" id="KW-0812">Transmembrane</keyword>
<dbReference type="PROSITE" id="PS00216">
    <property type="entry name" value="SUGAR_TRANSPORT_1"/>
    <property type="match status" value="1"/>
</dbReference>
<feature type="transmembrane region" description="Helical" evidence="8">
    <location>
        <begin position="209"/>
        <end position="232"/>
    </location>
</feature>
<dbReference type="Pfam" id="PF07690">
    <property type="entry name" value="MFS_1"/>
    <property type="match status" value="1"/>
</dbReference>
<dbReference type="PROSITE" id="PS50850">
    <property type="entry name" value="MFS"/>
    <property type="match status" value="1"/>
</dbReference>
<feature type="transmembrane region" description="Helical" evidence="8">
    <location>
        <begin position="158"/>
        <end position="179"/>
    </location>
</feature>
<name>A0A0G0PVD7_9BACT</name>
<evidence type="ECO:0000259" key="9">
    <source>
        <dbReference type="PROSITE" id="PS50850"/>
    </source>
</evidence>
<evidence type="ECO:0000313" key="11">
    <source>
        <dbReference type="Proteomes" id="UP000034539"/>
    </source>
</evidence>
<keyword evidence="7 8" id="KW-0472">Membrane</keyword>